<dbReference type="InterPro" id="IPR003711">
    <property type="entry name" value="CarD-like/TRCF_RID"/>
</dbReference>
<keyword evidence="3" id="KW-1185">Reference proteome</keyword>
<dbReference type="HOGENOM" id="CLU_048259_2_0_9"/>
<evidence type="ECO:0000313" key="2">
    <source>
        <dbReference type="EMBL" id="EEG48143.1"/>
    </source>
</evidence>
<dbReference type="AlphaFoldDB" id="C0CQ00"/>
<sequence>MFEKGACIVYGNTGVCRVEEIGPLSNIRGSHPGKIYYKLSPIRTGGTIYIPVDSDMFMRPVMTREEADALIWRMPKICERVCSSRDQRVLNEHYKASLRTHSCEELVRLIKSVYVKNRRLIKNGKKAGKTDLEYRKKAEMLLYEELGVALGIPFEEVKEYIVEQVKKMQKEL</sequence>
<evidence type="ECO:0000259" key="1">
    <source>
        <dbReference type="Pfam" id="PF02559"/>
    </source>
</evidence>
<dbReference type="Proteomes" id="UP000003100">
    <property type="component" value="Unassembled WGS sequence"/>
</dbReference>
<feature type="domain" description="CarD-like/TRCF RNAP-interacting" evidence="1">
    <location>
        <begin position="2"/>
        <end position="61"/>
    </location>
</feature>
<dbReference type="InterPro" id="IPR042215">
    <property type="entry name" value="CarD-like_C"/>
</dbReference>
<name>C0CQ00_BLAHS</name>
<dbReference type="PATRIC" id="fig|476272.21.peg.1088"/>
<dbReference type="Gene3D" id="2.40.10.170">
    <property type="match status" value="1"/>
</dbReference>
<comment type="caution">
    <text evidence="2">The sequence shown here is derived from an EMBL/GenBank/DDBJ whole genome shotgun (WGS) entry which is preliminary data.</text>
</comment>
<proteinExistence type="predicted"/>
<gene>
    <name evidence="2" type="ORF">RUMHYD_02952</name>
</gene>
<dbReference type="EMBL" id="ACBZ01000161">
    <property type="protein sequence ID" value="EEG48143.1"/>
    <property type="molecule type" value="Genomic_DNA"/>
</dbReference>
<accession>C0CQ00</accession>
<reference evidence="2 3" key="2">
    <citation type="submission" date="2009-02" db="EMBL/GenBank/DDBJ databases">
        <title>Draft genome sequence of Blautia hydrogenotrophica DSM 10507 (Ruminococcus hydrogenotrophicus DSM 10507).</title>
        <authorList>
            <person name="Sudarsanam P."/>
            <person name="Ley R."/>
            <person name="Guruge J."/>
            <person name="Turnbaugh P.J."/>
            <person name="Mahowald M."/>
            <person name="Liep D."/>
            <person name="Gordon J."/>
        </authorList>
    </citation>
    <scope>NUCLEOTIDE SEQUENCE [LARGE SCALE GENOMIC DNA]</scope>
    <source>
        <strain evidence="3">DSM 10507 / JCM 14656 / S5a33</strain>
    </source>
</reference>
<organism evidence="2 3">
    <name type="scientific">Blautia hydrogenotrophica (strain DSM 10507 / JCM 14656 / S5a33)</name>
    <name type="common">Ruminococcus hydrogenotrophicus</name>
    <dbReference type="NCBI Taxonomy" id="476272"/>
    <lineage>
        <taxon>Bacteria</taxon>
        <taxon>Bacillati</taxon>
        <taxon>Bacillota</taxon>
        <taxon>Clostridia</taxon>
        <taxon>Lachnospirales</taxon>
        <taxon>Lachnospiraceae</taxon>
        <taxon>Blautia</taxon>
    </lineage>
</organism>
<dbReference type="Gene3D" id="1.20.58.1290">
    <property type="entry name" value="CarD-like, C-terminal domain"/>
    <property type="match status" value="1"/>
</dbReference>
<dbReference type="Pfam" id="PF02559">
    <property type="entry name" value="CarD_TRCF_RID"/>
    <property type="match status" value="1"/>
</dbReference>
<dbReference type="RefSeq" id="WP_005950743.1">
    <property type="nucleotide sequence ID" value="NZ_CP136423.1"/>
</dbReference>
<evidence type="ECO:0000313" key="3">
    <source>
        <dbReference type="Proteomes" id="UP000003100"/>
    </source>
</evidence>
<reference evidence="2 3" key="1">
    <citation type="submission" date="2009-01" db="EMBL/GenBank/DDBJ databases">
        <authorList>
            <person name="Fulton L."/>
            <person name="Clifton S."/>
            <person name="Fulton B."/>
            <person name="Xu J."/>
            <person name="Minx P."/>
            <person name="Pepin K.H."/>
            <person name="Johnson M."/>
            <person name="Bhonagiri V."/>
            <person name="Nash W.E."/>
            <person name="Mardis E.R."/>
            <person name="Wilson R.K."/>
        </authorList>
    </citation>
    <scope>NUCLEOTIDE SEQUENCE [LARGE SCALE GENOMIC DNA]</scope>
    <source>
        <strain evidence="3">DSM 10507 / JCM 14656 / S5a33</strain>
    </source>
</reference>
<dbReference type="GeneID" id="86822503"/>
<protein>
    <recommendedName>
        <fullName evidence="1">CarD-like/TRCF RNAP-interacting domain-containing protein</fullName>
    </recommendedName>
</protein>
<dbReference type="eggNOG" id="COG1329">
    <property type="taxonomic scope" value="Bacteria"/>
</dbReference>